<dbReference type="EMBL" id="LR798405">
    <property type="protein sequence ID" value="CAB5230052.1"/>
    <property type="molecule type" value="Genomic_DNA"/>
</dbReference>
<proteinExistence type="predicted"/>
<evidence type="ECO:0000313" key="1">
    <source>
        <dbReference type="EMBL" id="CAB4184612.1"/>
    </source>
</evidence>
<organism evidence="3">
    <name type="scientific">uncultured Caudovirales phage</name>
    <dbReference type="NCBI Taxonomy" id="2100421"/>
    <lineage>
        <taxon>Viruses</taxon>
        <taxon>Duplodnaviria</taxon>
        <taxon>Heunggongvirae</taxon>
        <taxon>Uroviricota</taxon>
        <taxon>Caudoviricetes</taxon>
        <taxon>Peduoviridae</taxon>
        <taxon>Maltschvirus</taxon>
        <taxon>Maltschvirus maltsch</taxon>
    </lineage>
</organism>
<reference evidence="3" key="1">
    <citation type="submission" date="2020-05" db="EMBL/GenBank/DDBJ databases">
        <authorList>
            <person name="Chiriac C."/>
            <person name="Salcher M."/>
            <person name="Ghai R."/>
            <person name="Kavagutti S V."/>
        </authorList>
    </citation>
    <scope>NUCLEOTIDE SEQUENCE</scope>
</reference>
<dbReference type="EMBL" id="LR797066">
    <property type="protein sequence ID" value="CAB4184612.1"/>
    <property type="molecule type" value="Genomic_DNA"/>
</dbReference>
<sequence>MRMINASCCCTAIGCNGADALKDAILAYDLTLLGGVITGSLAPQIAVTGASIEYTEVLPQIGRGCHNVDCCIACGEPVFNCVNFCVPIFKKKIIQCLAIHEKNRRYIPNGGYSSYCADCQSPIEPDCGGCEGFLSTSFSSSGFDSRSSITPIFLSGCDPDSATQYLIATKQETIVTGTKTVFMKKILNVAVTPSSVPNLAPSCVMMTLKFRITGGITGSCADSVAQSVVYHSVWNGTDTAAQFLAKPMTLHALSWDYDICAGNRGTDPYALDTCGGWDLASFKDAECGICVATGYSIDFVEQSYSPVRLDYECPPNTLYPIIDTEWQPWQNVPTTIQPLL</sequence>
<evidence type="ECO:0000313" key="4">
    <source>
        <dbReference type="EMBL" id="CAB5230052.1"/>
    </source>
</evidence>
<gene>
    <name evidence="1" type="ORF">UFOVP1116_19</name>
    <name evidence="2" type="ORF">UFOVP1391_39</name>
    <name evidence="3" type="ORF">UFOVP1480_20</name>
    <name evidence="4" type="ORF">UFOVP1568_32</name>
</gene>
<dbReference type="EMBL" id="LR797343">
    <property type="protein sequence ID" value="CAB4204172.1"/>
    <property type="molecule type" value="Genomic_DNA"/>
</dbReference>
<dbReference type="PROSITE" id="PS51257">
    <property type="entry name" value="PROKAR_LIPOPROTEIN"/>
    <property type="match status" value="1"/>
</dbReference>
<protein>
    <submittedName>
        <fullName evidence="3">Uncharacterized protein</fullName>
    </submittedName>
</protein>
<evidence type="ECO:0000313" key="3">
    <source>
        <dbReference type="EMBL" id="CAB4215486.1"/>
    </source>
</evidence>
<dbReference type="EMBL" id="LR797430">
    <property type="protein sequence ID" value="CAB4215486.1"/>
    <property type="molecule type" value="Genomic_DNA"/>
</dbReference>
<accession>A0A6J5SLQ5</accession>
<name>A0A6J5SLQ5_9CAUD</name>
<evidence type="ECO:0000313" key="2">
    <source>
        <dbReference type="EMBL" id="CAB4204172.1"/>
    </source>
</evidence>